<dbReference type="GO" id="GO:0003690">
    <property type="term" value="F:double-stranded DNA binding"/>
    <property type="evidence" value="ECO:0007669"/>
    <property type="project" value="TreeGrafter"/>
</dbReference>
<evidence type="ECO:0000259" key="1">
    <source>
        <dbReference type="Pfam" id="PF08423"/>
    </source>
</evidence>
<dbReference type="Gene3D" id="3.40.50.300">
    <property type="entry name" value="P-loop containing nucleotide triphosphate hydrolases"/>
    <property type="match status" value="1"/>
</dbReference>
<dbReference type="OrthoDB" id="1100112at2759"/>
<dbReference type="GO" id="GO:0006312">
    <property type="term" value="P:mitotic recombination"/>
    <property type="evidence" value="ECO:0007669"/>
    <property type="project" value="TreeGrafter"/>
</dbReference>
<dbReference type="GO" id="GO:0003697">
    <property type="term" value="F:single-stranded DNA binding"/>
    <property type="evidence" value="ECO:0007669"/>
    <property type="project" value="TreeGrafter"/>
</dbReference>
<dbReference type="GO" id="GO:0008094">
    <property type="term" value="F:ATP-dependent activity, acting on DNA"/>
    <property type="evidence" value="ECO:0007669"/>
    <property type="project" value="TreeGrafter"/>
</dbReference>
<feature type="domain" description="Rad51-like C-terminal" evidence="1">
    <location>
        <begin position="14"/>
        <end position="69"/>
    </location>
</feature>
<dbReference type="InterPro" id="IPR013632">
    <property type="entry name" value="Rad51_C"/>
</dbReference>
<comment type="caution">
    <text evidence="2">The sequence shown here is derived from an EMBL/GenBank/DDBJ whole genome shotgun (WGS) entry which is preliminary data.</text>
</comment>
<dbReference type="AlphaFoldDB" id="A0A2U1KRL2"/>
<dbReference type="GO" id="GO:0070192">
    <property type="term" value="P:chromosome organization involved in meiotic cell cycle"/>
    <property type="evidence" value="ECO:0007669"/>
    <property type="project" value="TreeGrafter"/>
</dbReference>
<protein>
    <submittedName>
        <fullName evidence="2">Meiotic recombination protein dmc1</fullName>
    </submittedName>
</protein>
<organism evidence="2 3">
    <name type="scientific">Artemisia annua</name>
    <name type="common">Sweet wormwood</name>
    <dbReference type="NCBI Taxonomy" id="35608"/>
    <lineage>
        <taxon>Eukaryota</taxon>
        <taxon>Viridiplantae</taxon>
        <taxon>Streptophyta</taxon>
        <taxon>Embryophyta</taxon>
        <taxon>Tracheophyta</taxon>
        <taxon>Spermatophyta</taxon>
        <taxon>Magnoliopsida</taxon>
        <taxon>eudicotyledons</taxon>
        <taxon>Gunneridae</taxon>
        <taxon>Pentapetalae</taxon>
        <taxon>asterids</taxon>
        <taxon>campanulids</taxon>
        <taxon>Asterales</taxon>
        <taxon>Asteraceae</taxon>
        <taxon>Asteroideae</taxon>
        <taxon>Anthemideae</taxon>
        <taxon>Artemisiinae</taxon>
        <taxon>Artemisia</taxon>
    </lineage>
</organism>
<dbReference type="STRING" id="35608.A0A2U1KRL2"/>
<dbReference type="PANTHER" id="PTHR22942">
    <property type="entry name" value="RECA/RAD51/RADA DNA STRAND-PAIRING FAMILY MEMBER"/>
    <property type="match status" value="1"/>
</dbReference>
<reference evidence="2 3" key="1">
    <citation type="journal article" date="2018" name="Mol. Plant">
        <title>The genome of Artemisia annua provides insight into the evolution of Asteraceae family and artemisinin biosynthesis.</title>
        <authorList>
            <person name="Shen Q."/>
            <person name="Zhang L."/>
            <person name="Liao Z."/>
            <person name="Wang S."/>
            <person name="Yan T."/>
            <person name="Shi P."/>
            <person name="Liu M."/>
            <person name="Fu X."/>
            <person name="Pan Q."/>
            <person name="Wang Y."/>
            <person name="Lv Z."/>
            <person name="Lu X."/>
            <person name="Zhang F."/>
            <person name="Jiang W."/>
            <person name="Ma Y."/>
            <person name="Chen M."/>
            <person name="Hao X."/>
            <person name="Li L."/>
            <person name="Tang Y."/>
            <person name="Lv G."/>
            <person name="Zhou Y."/>
            <person name="Sun X."/>
            <person name="Brodelius P.E."/>
            <person name="Rose J.K.C."/>
            <person name="Tang K."/>
        </authorList>
    </citation>
    <scope>NUCLEOTIDE SEQUENCE [LARGE SCALE GENOMIC DNA]</scope>
    <source>
        <strain evidence="3">cv. Huhao1</strain>
        <tissue evidence="2">Leaf</tissue>
    </source>
</reference>
<gene>
    <name evidence="2" type="ORF">CTI12_AA572370</name>
</gene>
<dbReference type="GO" id="GO:0007131">
    <property type="term" value="P:reciprocal meiotic recombination"/>
    <property type="evidence" value="ECO:0007669"/>
    <property type="project" value="TreeGrafter"/>
</dbReference>
<evidence type="ECO:0000313" key="3">
    <source>
        <dbReference type="Proteomes" id="UP000245207"/>
    </source>
</evidence>
<dbReference type="GO" id="GO:0042148">
    <property type="term" value="P:DNA strand invasion"/>
    <property type="evidence" value="ECO:0007669"/>
    <property type="project" value="TreeGrafter"/>
</dbReference>
<accession>A0A2U1KRL2</accession>
<dbReference type="Pfam" id="PF08423">
    <property type="entry name" value="Rad51"/>
    <property type="match status" value="1"/>
</dbReference>
<dbReference type="GO" id="GO:0000150">
    <property type="term" value="F:DNA strand exchange activity"/>
    <property type="evidence" value="ECO:0007669"/>
    <property type="project" value="TreeGrafter"/>
</dbReference>
<name>A0A2U1KRL2_ARTAN</name>
<sequence length="74" mass="8364">MAQMLSRLTKIAVEINFEVYMINQDPKKPAGRHVLAYTATVTLMFRKSKGEQCVCKVYDALNLLESEAISLQTI</sequence>
<dbReference type="PANTHER" id="PTHR22942:SF30">
    <property type="entry name" value="MEIOTIC RECOMBINATION PROTEIN DMC1_LIM15 HOMOLOG"/>
    <property type="match status" value="1"/>
</dbReference>
<keyword evidence="3" id="KW-1185">Reference proteome</keyword>
<proteinExistence type="predicted"/>
<dbReference type="Proteomes" id="UP000245207">
    <property type="component" value="Unassembled WGS sequence"/>
</dbReference>
<dbReference type="GO" id="GO:0000730">
    <property type="term" value="P:DNA recombinase assembly"/>
    <property type="evidence" value="ECO:0007669"/>
    <property type="project" value="TreeGrafter"/>
</dbReference>
<evidence type="ECO:0000313" key="2">
    <source>
        <dbReference type="EMBL" id="PWA39398.1"/>
    </source>
</evidence>
<dbReference type="GO" id="GO:0000794">
    <property type="term" value="C:condensed nuclear chromosome"/>
    <property type="evidence" value="ECO:0007669"/>
    <property type="project" value="TreeGrafter"/>
</dbReference>
<dbReference type="InterPro" id="IPR027417">
    <property type="entry name" value="P-loop_NTPase"/>
</dbReference>
<dbReference type="EMBL" id="PKPP01014681">
    <property type="protein sequence ID" value="PWA39398.1"/>
    <property type="molecule type" value="Genomic_DNA"/>
</dbReference>